<dbReference type="PANTHER" id="PTHR33546">
    <property type="entry name" value="LARGE, MULTIFUNCTIONAL SECRETED PROTEIN-RELATED"/>
    <property type="match status" value="1"/>
</dbReference>
<feature type="signal peptide" evidence="5">
    <location>
        <begin position="1"/>
        <end position="19"/>
    </location>
</feature>
<evidence type="ECO:0000313" key="8">
    <source>
        <dbReference type="Proteomes" id="UP000318081"/>
    </source>
</evidence>
<dbReference type="SUPFAM" id="SSF46626">
    <property type="entry name" value="Cytochrome c"/>
    <property type="match status" value="1"/>
</dbReference>
<dbReference type="SUPFAM" id="SSF48371">
    <property type="entry name" value="ARM repeat"/>
    <property type="match status" value="1"/>
</dbReference>
<dbReference type="SUPFAM" id="SSF50952">
    <property type="entry name" value="Soluble quinoprotein glucose dehydrogenase"/>
    <property type="match status" value="1"/>
</dbReference>
<dbReference type="Gene3D" id="1.10.760.10">
    <property type="entry name" value="Cytochrome c-like domain"/>
    <property type="match status" value="1"/>
</dbReference>
<keyword evidence="8" id="KW-1185">Reference proteome</keyword>
<reference evidence="7 8" key="1">
    <citation type="submission" date="2019-02" db="EMBL/GenBank/DDBJ databases">
        <title>Deep-cultivation of Planctomycetes and their phenomic and genomic characterization uncovers novel biology.</title>
        <authorList>
            <person name="Wiegand S."/>
            <person name="Jogler M."/>
            <person name="Boedeker C."/>
            <person name="Pinto D."/>
            <person name="Vollmers J."/>
            <person name="Rivas-Marin E."/>
            <person name="Kohn T."/>
            <person name="Peeters S.H."/>
            <person name="Heuer A."/>
            <person name="Rast P."/>
            <person name="Oberbeckmann S."/>
            <person name="Bunk B."/>
            <person name="Jeske O."/>
            <person name="Meyerdierks A."/>
            <person name="Storesund J.E."/>
            <person name="Kallscheuer N."/>
            <person name="Luecker S."/>
            <person name="Lage O.M."/>
            <person name="Pohl T."/>
            <person name="Merkel B.J."/>
            <person name="Hornburger P."/>
            <person name="Mueller R.-W."/>
            <person name="Bruemmer F."/>
            <person name="Labrenz M."/>
            <person name="Spormann A.M."/>
            <person name="Op den Camp H."/>
            <person name="Overmann J."/>
            <person name="Amann R."/>
            <person name="Jetten M.S.M."/>
            <person name="Mascher T."/>
            <person name="Medema M.H."/>
            <person name="Devos D.P."/>
            <person name="Kaster A.-K."/>
            <person name="Ovreas L."/>
            <person name="Rohde M."/>
            <person name="Galperin M.Y."/>
            <person name="Jogler C."/>
        </authorList>
    </citation>
    <scope>NUCLEOTIDE SEQUENCE [LARGE SCALE GENOMIC DNA]</scope>
    <source>
        <strain evidence="7 8">TBK1r</strain>
    </source>
</reference>
<evidence type="ECO:0000256" key="3">
    <source>
        <dbReference type="ARBA" id="ARBA00023004"/>
    </source>
</evidence>
<dbReference type="NCBIfam" id="TIGR02604">
    <property type="entry name" value="Piru_Ver_Nterm"/>
    <property type="match status" value="1"/>
</dbReference>
<keyword evidence="1 4" id="KW-0349">Heme</keyword>
<keyword evidence="3 4" id="KW-0408">Iron</keyword>
<gene>
    <name evidence="7" type="ORF">TBK1r_62750</name>
</gene>
<feature type="chain" id="PRO_5045776386" description="Cytochrome c domain-containing protein" evidence="5">
    <location>
        <begin position="20"/>
        <end position="1136"/>
    </location>
</feature>
<proteinExistence type="predicted"/>
<dbReference type="PROSITE" id="PS51007">
    <property type="entry name" value="CYTC"/>
    <property type="match status" value="1"/>
</dbReference>
<dbReference type="InterPro" id="IPR055557">
    <property type="entry name" value="DUF7133"/>
</dbReference>
<dbReference type="Pfam" id="PF23500">
    <property type="entry name" value="DUF7133"/>
    <property type="match status" value="2"/>
</dbReference>
<evidence type="ECO:0000256" key="5">
    <source>
        <dbReference type="SAM" id="SignalP"/>
    </source>
</evidence>
<dbReference type="InterPro" id="IPR036909">
    <property type="entry name" value="Cyt_c-like_dom_sf"/>
</dbReference>
<accession>A0ABX5Y129</accession>
<organism evidence="7 8">
    <name type="scientific">Stieleria magnilauensis</name>
    <dbReference type="NCBI Taxonomy" id="2527963"/>
    <lineage>
        <taxon>Bacteria</taxon>
        <taxon>Pseudomonadati</taxon>
        <taxon>Planctomycetota</taxon>
        <taxon>Planctomycetia</taxon>
        <taxon>Pirellulales</taxon>
        <taxon>Pirellulaceae</taxon>
        <taxon>Stieleria</taxon>
    </lineage>
</organism>
<dbReference type="EMBL" id="CP036432">
    <property type="protein sequence ID" value="QDV87246.1"/>
    <property type="molecule type" value="Genomic_DNA"/>
</dbReference>
<evidence type="ECO:0000259" key="6">
    <source>
        <dbReference type="PROSITE" id="PS51007"/>
    </source>
</evidence>
<evidence type="ECO:0000256" key="4">
    <source>
        <dbReference type="PROSITE-ProRule" id="PRU00433"/>
    </source>
</evidence>
<dbReference type="InterPro" id="IPR011041">
    <property type="entry name" value="Quinoprot_gluc/sorb_DH_b-prop"/>
</dbReference>
<evidence type="ECO:0000256" key="2">
    <source>
        <dbReference type="ARBA" id="ARBA00022723"/>
    </source>
</evidence>
<sequence>MKRSLRILLCLATVVASLAGTGAAQDASGIKNLKDADLDLMNNHDPSSELENFELLDGYQANLFAADPMLANPVHMHWDSRGRLWVACSWAYPQLKPGEVANDKIIILEDTDNDGAADKSTVFADGLYLPTGIELANGGCYVAQSPDVFFLKDTDGDDVADEKELVLTGFGIEDSHHSISAWRRGPGGWIYFQEGIFLHAQVETQYGVLRNFNGGVYQFNPRTLELRMFCRGTGGNPWGHVFDRWGQSFMVNNPRILYLSPASGNSGEAVRIAPLISTEKQCGGDLATGSHVGDDIRGQLLTGRFKSRTVVRYEFIEDGAGFRANVLEPLVKSKHPNFRPVDVKIGPDGAVYVADWYNSIINHAQHDFRDPRRDHDHGRIWRITHKQRPLVERPKLHGASIPSLVNQLKSPEDWIRHQARKELSERDPDRVLAAVEAWVESLPDQDPDYDHHLVEAMWACQNVERVSESILARVLDAKDGHARSAGARVIRYWHAQLSDPIAMVAKASADAFPRTRMEAVLSAGFIPSSQALLACLNALDHPRDELIDNALSQTMKALENHWRPAMESGELQFAKPNHRDYVEQGLGIGLGRTLADLLKQKSPSSQSLQSIQAQLIKVGTEDDIRMIVTAFTKGNGIRSDDTSIAMLETLQQMAKRKGVTRLRRIMRGLRTLLDSDNETVRVLAANNLGAWRVAGRDELAALQEGSHSPAVKQAIAVALAQTSAKAYTEPLANLAADGDLETRYAAVAGLAHIDLDRAAKAAATLMSEDPGRANPVPVVQAFLNRQNGGARLGESLADVTIHPLVIDRVSQFHRESGLLSDTLENVFQPSTTSGSLTNELLAEDIESLAADAETLGDAARGELIYRRKSLSCTQCHAIGPAGPVIGPNLVAVGAAAKTKYLVESILSPNAAIAEHYETKAFLLDSGNVRTGIVTFRNEQEVVLRDSSALGQEVRLATDEIEAEISAKSLMPAGLADQLKDRNEFLDLVKFISVLGKPGDYANDESPVIRKWRVLAAPDLADPDQATLPDGDADWLPAYSMVRGELPVADWPDSETVFARGFVNVLVPGDVQLDLNSSDGLGLWVDDGRIDDLAAPIHLERGRHAITFSIDRKRRDVGLRVELKTSGKTRLQPEGGL</sequence>
<dbReference type="Proteomes" id="UP000318081">
    <property type="component" value="Chromosome"/>
</dbReference>
<evidence type="ECO:0000313" key="7">
    <source>
        <dbReference type="EMBL" id="QDV87246.1"/>
    </source>
</evidence>
<dbReference type="Gene3D" id="1.25.10.10">
    <property type="entry name" value="Leucine-rich Repeat Variant"/>
    <property type="match status" value="2"/>
</dbReference>
<protein>
    <recommendedName>
        <fullName evidence="6">Cytochrome c domain-containing protein</fullName>
    </recommendedName>
</protein>
<dbReference type="InterPro" id="IPR009056">
    <property type="entry name" value="Cyt_c-like_dom"/>
</dbReference>
<dbReference type="NCBIfam" id="TIGR02603">
    <property type="entry name" value="CxxCH_TIGR02603"/>
    <property type="match status" value="1"/>
</dbReference>
<dbReference type="InterPro" id="IPR013428">
    <property type="entry name" value="Membrane-bound_put_N"/>
</dbReference>
<dbReference type="InterPro" id="IPR016024">
    <property type="entry name" value="ARM-type_fold"/>
</dbReference>
<dbReference type="RefSeq" id="WP_145218820.1">
    <property type="nucleotide sequence ID" value="NZ_CP036432.1"/>
</dbReference>
<feature type="domain" description="Cytochrome c" evidence="6">
    <location>
        <begin position="856"/>
        <end position="989"/>
    </location>
</feature>
<name>A0ABX5Y129_9BACT</name>
<dbReference type="InterPro" id="IPR011989">
    <property type="entry name" value="ARM-like"/>
</dbReference>
<dbReference type="InterPro" id="IPR013427">
    <property type="entry name" value="Haem-bd_dom_put"/>
</dbReference>
<dbReference type="PANTHER" id="PTHR33546:SF1">
    <property type="entry name" value="LARGE, MULTIFUNCTIONAL SECRETED PROTEIN"/>
    <property type="match status" value="1"/>
</dbReference>
<dbReference type="InterPro" id="IPR011042">
    <property type="entry name" value="6-blade_b-propeller_TolB-like"/>
</dbReference>
<evidence type="ECO:0000256" key="1">
    <source>
        <dbReference type="ARBA" id="ARBA00022617"/>
    </source>
</evidence>
<dbReference type="Gene3D" id="2.120.10.30">
    <property type="entry name" value="TolB, C-terminal domain"/>
    <property type="match status" value="1"/>
</dbReference>
<keyword evidence="2 4" id="KW-0479">Metal-binding</keyword>
<keyword evidence="5" id="KW-0732">Signal</keyword>